<comment type="catalytic activity">
    <reaction evidence="7">
        <text>a secondary alcohol + NAD(+) = a ketone + NADH + H(+)</text>
        <dbReference type="Rhea" id="RHEA:10740"/>
        <dbReference type="ChEBI" id="CHEBI:15378"/>
        <dbReference type="ChEBI" id="CHEBI:17087"/>
        <dbReference type="ChEBI" id="CHEBI:35681"/>
        <dbReference type="ChEBI" id="CHEBI:57540"/>
        <dbReference type="ChEBI" id="CHEBI:57945"/>
        <dbReference type="EC" id="1.1.1.1"/>
    </reaction>
</comment>
<comment type="similarity">
    <text evidence="2 9">Belongs to the zinc-containing alcohol dehydrogenase family.</text>
</comment>
<dbReference type="InterPro" id="IPR036291">
    <property type="entry name" value="NAD(P)-bd_dom_sf"/>
</dbReference>
<dbReference type="Gene3D" id="3.40.50.720">
    <property type="entry name" value="NAD(P)-binding Rossmann-like Domain"/>
    <property type="match status" value="1"/>
</dbReference>
<comment type="cofactor">
    <cofactor evidence="1 9">
        <name>Zn(2+)</name>
        <dbReference type="ChEBI" id="CHEBI:29105"/>
    </cofactor>
</comment>
<evidence type="ECO:0000259" key="10">
    <source>
        <dbReference type="SMART" id="SM00829"/>
    </source>
</evidence>
<dbReference type="Pfam" id="PF08240">
    <property type="entry name" value="ADH_N"/>
    <property type="match status" value="1"/>
</dbReference>
<gene>
    <name evidence="11" type="ORF">ACFSFX_08730</name>
</gene>
<evidence type="ECO:0000256" key="6">
    <source>
        <dbReference type="ARBA" id="ARBA00023002"/>
    </source>
</evidence>
<reference evidence="12" key="1">
    <citation type="journal article" date="2019" name="Int. J. Syst. Evol. Microbiol.">
        <title>The Global Catalogue of Microorganisms (GCM) 10K type strain sequencing project: providing services to taxonomists for standard genome sequencing and annotation.</title>
        <authorList>
            <consortium name="The Broad Institute Genomics Platform"/>
            <consortium name="The Broad Institute Genome Sequencing Center for Infectious Disease"/>
            <person name="Wu L."/>
            <person name="Ma J."/>
        </authorList>
    </citation>
    <scope>NUCLEOTIDE SEQUENCE [LARGE SCALE GENOMIC DNA]</scope>
    <source>
        <strain evidence="12">JCM 11496</strain>
    </source>
</reference>
<dbReference type="Gene3D" id="3.90.180.10">
    <property type="entry name" value="Medium-chain alcohol dehydrogenases, catalytic domain"/>
    <property type="match status" value="1"/>
</dbReference>
<evidence type="ECO:0000256" key="7">
    <source>
        <dbReference type="ARBA" id="ARBA00049164"/>
    </source>
</evidence>
<evidence type="ECO:0000256" key="9">
    <source>
        <dbReference type="RuleBase" id="RU361277"/>
    </source>
</evidence>
<evidence type="ECO:0000256" key="3">
    <source>
        <dbReference type="ARBA" id="ARBA00013190"/>
    </source>
</evidence>
<dbReference type="SUPFAM" id="SSF51735">
    <property type="entry name" value="NAD(P)-binding Rossmann-fold domains"/>
    <property type="match status" value="1"/>
</dbReference>
<dbReference type="SUPFAM" id="SSF50129">
    <property type="entry name" value="GroES-like"/>
    <property type="match status" value="1"/>
</dbReference>
<dbReference type="PANTHER" id="PTHR42940">
    <property type="entry name" value="ALCOHOL DEHYDROGENASE 1-RELATED"/>
    <property type="match status" value="1"/>
</dbReference>
<evidence type="ECO:0000256" key="5">
    <source>
        <dbReference type="ARBA" id="ARBA00022833"/>
    </source>
</evidence>
<feature type="domain" description="Enoyl reductase (ER)" evidence="10">
    <location>
        <begin position="2"/>
        <end position="337"/>
    </location>
</feature>
<keyword evidence="6" id="KW-0560">Oxidoreductase</keyword>
<evidence type="ECO:0000313" key="12">
    <source>
        <dbReference type="Proteomes" id="UP001597307"/>
    </source>
</evidence>
<protein>
    <recommendedName>
        <fullName evidence="3">alcohol dehydrogenase</fullName>
        <ecNumber evidence="3">1.1.1.1</ecNumber>
    </recommendedName>
</protein>
<dbReference type="EMBL" id="JBHUGA010000024">
    <property type="protein sequence ID" value="MFD1846679.1"/>
    <property type="molecule type" value="Genomic_DNA"/>
</dbReference>
<keyword evidence="12" id="KW-1185">Reference proteome</keyword>
<accession>A0ABW4Q7Q6</accession>
<keyword evidence="4 9" id="KW-0479">Metal-binding</keyword>
<dbReference type="InterPro" id="IPR020843">
    <property type="entry name" value="ER"/>
</dbReference>
<comment type="catalytic activity">
    <reaction evidence="8">
        <text>a primary alcohol + NAD(+) = an aldehyde + NADH + H(+)</text>
        <dbReference type="Rhea" id="RHEA:10736"/>
        <dbReference type="ChEBI" id="CHEBI:15378"/>
        <dbReference type="ChEBI" id="CHEBI:15734"/>
        <dbReference type="ChEBI" id="CHEBI:17478"/>
        <dbReference type="ChEBI" id="CHEBI:57540"/>
        <dbReference type="ChEBI" id="CHEBI:57945"/>
        <dbReference type="EC" id="1.1.1.1"/>
    </reaction>
</comment>
<dbReference type="PROSITE" id="PS00059">
    <property type="entry name" value="ADH_ZINC"/>
    <property type="match status" value="1"/>
</dbReference>
<evidence type="ECO:0000313" key="11">
    <source>
        <dbReference type="EMBL" id="MFD1846679.1"/>
    </source>
</evidence>
<dbReference type="Proteomes" id="UP001597307">
    <property type="component" value="Unassembled WGS sequence"/>
</dbReference>
<dbReference type="RefSeq" id="WP_343878645.1">
    <property type="nucleotide sequence ID" value="NZ_BAAAIJ010000022.1"/>
</dbReference>
<dbReference type="PANTHER" id="PTHR42940:SF8">
    <property type="entry name" value="VACUOLAR PROTEIN SORTING-ASSOCIATED PROTEIN 11"/>
    <property type="match status" value="1"/>
</dbReference>
<comment type="caution">
    <text evidence="11">The sequence shown here is derived from an EMBL/GenBank/DDBJ whole genome shotgun (WGS) entry which is preliminary data.</text>
</comment>
<name>A0ABW4Q7Q6_9MICC</name>
<keyword evidence="5 9" id="KW-0862">Zinc</keyword>
<dbReference type="InterPro" id="IPR011032">
    <property type="entry name" value="GroES-like_sf"/>
</dbReference>
<dbReference type="InterPro" id="IPR013154">
    <property type="entry name" value="ADH-like_N"/>
</dbReference>
<dbReference type="InterPro" id="IPR002328">
    <property type="entry name" value="ADH_Zn_CS"/>
</dbReference>
<dbReference type="Pfam" id="PF00107">
    <property type="entry name" value="ADH_zinc_N"/>
    <property type="match status" value="1"/>
</dbReference>
<dbReference type="EC" id="1.1.1.1" evidence="3"/>
<sequence>MRAVRVHRYQEDPLIDDVAEPAVTGPWDVVVDIGAAGLCRTDLHVIEGQWDAIQHPNLPYILGHENAGWVREVGSAVTNVQPGDTVIMHPIVTCGLCLACREGQDSHCENSTFPGLNVDGGMAEVMKTNARSVVKLDPSLKPADIAALADAGLTAYHAVRKAAPLLHPGTHAVVIGSGGLGHIGIQSLKALTAAQITVVDTSEEALELATALGADHTLSQAGDGGKLLEITGGGAHVVFDFVGEHGTEALGLNVLRNRGSYYTIGYGGAVNIDTIEIISREINIVGNLVGTYLDLVELMTLTAQGQVTLHTQTYDLEDAVQAMHDLDSGQLVGRGILVPNHTQGS</sequence>
<evidence type="ECO:0000256" key="8">
    <source>
        <dbReference type="ARBA" id="ARBA00049243"/>
    </source>
</evidence>
<dbReference type="SMART" id="SM00829">
    <property type="entry name" value="PKS_ER"/>
    <property type="match status" value="1"/>
</dbReference>
<evidence type="ECO:0000256" key="4">
    <source>
        <dbReference type="ARBA" id="ARBA00022723"/>
    </source>
</evidence>
<organism evidence="11 12">
    <name type="scientific">Arthrobacter flavus</name>
    <dbReference type="NCBI Taxonomy" id="95172"/>
    <lineage>
        <taxon>Bacteria</taxon>
        <taxon>Bacillati</taxon>
        <taxon>Actinomycetota</taxon>
        <taxon>Actinomycetes</taxon>
        <taxon>Micrococcales</taxon>
        <taxon>Micrococcaceae</taxon>
        <taxon>Arthrobacter</taxon>
    </lineage>
</organism>
<dbReference type="CDD" id="cd05284">
    <property type="entry name" value="arabinose_DH_like"/>
    <property type="match status" value="1"/>
</dbReference>
<dbReference type="InterPro" id="IPR013149">
    <property type="entry name" value="ADH-like_C"/>
</dbReference>
<evidence type="ECO:0000256" key="1">
    <source>
        <dbReference type="ARBA" id="ARBA00001947"/>
    </source>
</evidence>
<evidence type="ECO:0000256" key="2">
    <source>
        <dbReference type="ARBA" id="ARBA00008072"/>
    </source>
</evidence>
<proteinExistence type="inferred from homology"/>